<accession>A0A938B2Y3</accession>
<dbReference type="Pfam" id="PF00027">
    <property type="entry name" value="cNMP_binding"/>
    <property type="match status" value="1"/>
</dbReference>
<evidence type="ECO:0000256" key="5">
    <source>
        <dbReference type="ARBA" id="ARBA00023136"/>
    </source>
</evidence>
<dbReference type="InterPro" id="IPR018490">
    <property type="entry name" value="cNMP-bd_dom_sf"/>
</dbReference>
<evidence type="ECO:0000256" key="1">
    <source>
        <dbReference type="ARBA" id="ARBA00004651"/>
    </source>
</evidence>
<feature type="transmembrane region" description="Helical" evidence="6">
    <location>
        <begin position="14"/>
        <end position="32"/>
    </location>
</feature>
<dbReference type="SUPFAM" id="SSF50182">
    <property type="entry name" value="Sm-like ribonucleoproteins"/>
    <property type="match status" value="1"/>
</dbReference>
<feature type="domain" description="Cyclic nucleotide-binding" evidence="7">
    <location>
        <begin position="350"/>
        <end position="470"/>
    </location>
</feature>
<reference evidence="8" key="1">
    <citation type="submission" date="2019-03" db="EMBL/GenBank/DDBJ databases">
        <title>Lake Tanganyika Metagenome-Assembled Genomes (MAGs).</title>
        <authorList>
            <person name="Tran P."/>
        </authorList>
    </citation>
    <scope>NUCLEOTIDE SEQUENCE</scope>
    <source>
        <strain evidence="8">K_DeepCast_65m_m2_066</strain>
    </source>
</reference>
<dbReference type="InterPro" id="IPR006685">
    <property type="entry name" value="MscS_channel_2nd"/>
</dbReference>
<dbReference type="PROSITE" id="PS00888">
    <property type="entry name" value="CNMP_BINDING_1"/>
    <property type="match status" value="1"/>
</dbReference>
<dbReference type="InterPro" id="IPR010920">
    <property type="entry name" value="LSM_dom_sf"/>
</dbReference>
<dbReference type="SMART" id="SM00100">
    <property type="entry name" value="cNMP"/>
    <property type="match status" value="1"/>
</dbReference>
<dbReference type="SUPFAM" id="SSF51206">
    <property type="entry name" value="cAMP-binding domain-like"/>
    <property type="match status" value="1"/>
</dbReference>
<name>A0A938B2Y3_UNCTE</name>
<comment type="subcellular location">
    <subcellularLocation>
        <location evidence="1">Cell membrane</location>
        <topology evidence="1">Multi-pass membrane protein</topology>
    </subcellularLocation>
</comment>
<keyword evidence="4 6" id="KW-1133">Transmembrane helix</keyword>
<dbReference type="AlphaFoldDB" id="A0A938B2Y3"/>
<keyword evidence="2" id="KW-1003">Cell membrane</keyword>
<dbReference type="PROSITE" id="PS50042">
    <property type="entry name" value="CNMP_BINDING_3"/>
    <property type="match status" value="1"/>
</dbReference>
<dbReference type="InterPro" id="IPR018488">
    <property type="entry name" value="cNMP-bd_CS"/>
</dbReference>
<dbReference type="InterPro" id="IPR014710">
    <property type="entry name" value="RmlC-like_jellyroll"/>
</dbReference>
<sequence>MWRHVQGLVQQHEIILTTLAVLLSAAVLARYLPDERRHIRVSIWQYLIALGLWCVSSVCASLSLLTLAHTLSWAALVLGGIGLVNLGGVGVFGVGTALLHLHIPRILRDVMMGFGYVGVGFLLLDKAEVPLSSIITTSAVLTAVLAFALQDTLGNMLGGLALQLESSISVGDWVRLHDIEGQVKEMRWRYTAIETRNWDTVIVPNSVLMKGQFVVLGKRTGQPLQHRQWVYFNVDFRFSPTQIITAVDVALQSDPIPGIALTPPAHCIFHDFKDSYGFYAVRYWLTDLAIDAPTDSTVRTRIYFALRRAGIPLSIPAQSVFLTQESRRRKSFKYEEEIAHRLQTLAGIELFQSLNAAELRTLAERLRPAQFARGEALVHQGAEAHSLYILTHGSVQVQISTDNGHSQNVASLHAGEFFGEMGLMTGARRAATVIALEETESYRLDKEAFHDILLNRPEIADYISQVLARRQLEYEIAREGLQAAAHQLPMASREQDIFHRITEFFGVRRSVG</sequence>
<feature type="transmembrane region" description="Helical" evidence="6">
    <location>
        <begin position="44"/>
        <end position="67"/>
    </location>
</feature>
<dbReference type="InterPro" id="IPR000595">
    <property type="entry name" value="cNMP-bd_dom"/>
</dbReference>
<keyword evidence="3 6" id="KW-0812">Transmembrane</keyword>
<dbReference type="Proteomes" id="UP000712673">
    <property type="component" value="Unassembled WGS sequence"/>
</dbReference>
<comment type="caution">
    <text evidence="8">The sequence shown here is derived from an EMBL/GenBank/DDBJ whole genome shotgun (WGS) entry which is preliminary data.</text>
</comment>
<evidence type="ECO:0000313" key="9">
    <source>
        <dbReference type="Proteomes" id="UP000712673"/>
    </source>
</evidence>
<dbReference type="Pfam" id="PF00924">
    <property type="entry name" value="MS_channel_2nd"/>
    <property type="match status" value="1"/>
</dbReference>
<feature type="transmembrane region" description="Helical" evidence="6">
    <location>
        <begin position="130"/>
        <end position="149"/>
    </location>
</feature>
<dbReference type="PANTHER" id="PTHR23011:SF28">
    <property type="entry name" value="CYCLIC NUCLEOTIDE-BINDING DOMAIN CONTAINING PROTEIN"/>
    <property type="match status" value="1"/>
</dbReference>
<feature type="transmembrane region" description="Helical" evidence="6">
    <location>
        <begin position="73"/>
        <end position="99"/>
    </location>
</feature>
<evidence type="ECO:0000313" key="8">
    <source>
        <dbReference type="EMBL" id="MBM3223230.1"/>
    </source>
</evidence>
<dbReference type="Gene3D" id="1.10.287.1260">
    <property type="match status" value="1"/>
</dbReference>
<protein>
    <submittedName>
        <fullName evidence="8">Mechanosensitive ion channel</fullName>
    </submittedName>
</protein>
<dbReference type="PRINTS" id="PR00103">
    <property type="entry name" value="CAMPKINASE"/>
</dbReference>
<dbReference type="PANTHER" id="PTHR23011">
    <property type="entry name" value="CYCLIC NUCLEOTIDE-BINDING DOMAIN CONTAINING PROTEIN"/>
    <property type="match status" value="1"/>
</dbReference>
<gene>
    <name evidence="8" type="ORF">FJZ47_05420</name>
</gene>
<dbReference type="Gene3D" id="2.30.30.60">
    <property type="match status" value="1"/>
</dbReference>
<evidence type="ECO:0000259" key="7">
    <source>
        <dbReference type="PROSITE" id="PS50042"/>
    </source>
</evidence>
<dbReference type="InterPro" id="IPR023408">
    <property type="entry name" value="MscS_beta-dom_sf"/>
</dbReference>
<dbReference type="PROSITE" id="PS00889">
    <property type="entry name" value="CNMP_BINDING_2"/>
    <property type="match status" value="1"/>
</dbReference>
<evidence type="ECO:0000256" key="3">
    <source>
        <dbReference type="ARBA" id="ARBA00022692"/>
    </source>
</evidence>
<evidence type="ECO:0000256" key="2">
    <source>
        <dbReference type="ARBA" id="ARBA00022475"/>
    </source>
</evidence>
<dbReference type="SUPFAM" id="SSF82689">
    <property type="entry name" value="Mechanosensitive channel protein MscS (YggB), C-terminal domain"/>
    <property type="match status" value="1"/>
</dbReference>
<dbReference type="InterPro" id="IPR011066">
    <property type="entry name" value="MscS_channel_C_sf"/>
</dbReference>
<dbReference type="GO" id="GO:0005886">
    <property type="term" value="C:plasma membrane"/>
    <property type="evidence" value="ECO:0007669"/>
    <property type="project" value="UniProtKB-SubCell"/>
</dbReference>
<keyword evidence="5 6" id="KW-0472">Membrane</keyword>
<dbReference type="Gene3D" id="2.60.120.10">
    <property type="entry name" value="Jelly Rolls"/>
    <property type="match status" value="1"/>
</dbReference>
<evidence type="ECO:0000256" key="6">
    <source>
        <dbReference type="SAM" id="Phobius"/>
    </source>
</evidence>
<feature type="transmembrane region" description="Helical" evidence="6">
    <location>
        <begin position="106"/>
        <end position="124"/>
    </location>
</feature>
<dbReference type="EMBL" id="VGLS01000113">
    <property type="protein sequence ID" value="MBM3223230.1"/>
    <property type="molecule type" value="Genomic_DNA"/>
</dbReference>
<evidence type="ECO:0000256" key="4">
    <source>
        <dbReference type="ARBA" id="ARBA00022989"/>
    </source>
</evidence>
<proteinExistence type="predicted"/>
<dbReference type="CDD" id="cd00038">
    <property type="entry name" value="CAP_ED"/>
    <property type="match status" value="1"/>
</dbReference>
<dbReference type="GO" id="GO:0008381">
    <property type="term" value="F:mechanosensitive monoatomic ion channel activity"/>
    <property type="evidence" value="ECO:0007669"/>
    <property type="project" value="UniProtKB-ARBA"/>
</dbReference>
<organism evidence="8 9">
    <name type="scientific">Tectimicrobiota bacterium</name>
    <dbReference type="NCBI Taxonomy" id="2528274"/>
    <lineage>
        <taxon>Bacteria</taxon>
        <taxon>Pseudomonadati</taxon>
        <taxon>Nitrospinota/Tectimicrobiota group</taxon>
        <taxon>Candidatus Tectimicrobiota</taxon>
    </lineage>
</organism>